<dbReference type="Gene3D" id="3.40.50.2300">
    <property type="match status" value="2"/>
</dbReference>
<dbReference type="InterPro" id="IPR028082">
    <property type="entry name" value="Peripla_BP_I"/>
</dbReference>
<dbReference type="PANTHER" id="PTHR30146:SF24">
    <property type="entry name" value="XYLOSE OPERON REGULATORY PROTEIN"/>
    <property type="match status" value="1"/>
</dbReference>
<dbReference type="Pfam" id="PF12833">
    <property type="entry name" value="HTH_18"/>
    <property type="match status" value="1"/>
</dbReference>
<dbReference type="PROSITE" id="PS01124">
    <property type="entry name" value="HTH_ARAC_FAMILY_2"/>
    <property type="match status" value="1"/>
</dbReference>
<keyword evidence="2 5" id="KW-0238">DNA-binding</keyword>
<accession>A0A5R8KBX3</accession>
<dbReference type="SUPFAM" id="SSF53822">
    <property type="entry name" value="Periplasmic binding protein-like I"/>
    <property type="match status" value="1"/>
</dbReference>
<dbReference type="InterPro" id="IPR018062">
    <property type="entry name" value="HTH_AraC-typ_CS"/>
</dbReference>
<evidence type="ECO:0000313" key="5">
    <source>
        <dbReference type="EMBL" id="TLD69823.1"/>
    </source>
</evidence>
<comment type="caution">
    <text evidence="5">The sequence shown here is derived from an EMBL/GenBank/DDBJ whole genome shotgun (WGS) entry which is preliminary data.</text>
</comment>
<dbReference type="GO" id="GO:0000976">
    <property type="term" value="F:transcription cis-regulatory region binding"/>
    <property type="evidence" value="ECO:0007669"/>
    <property type="project" value="TreeGrafter"/>
</dbReference>
<name>A0A5R8KBX3_9BACT</name>
<reference evidence="5 6" key="1">
    <citation type="submission" date="2019-05" db="EMBL/GenBank/DDBJ databases">
        <title>Verrucobacter flavum gen. nov., sp. nov. a new member of the family Verrucomicrobiaceae.</title>
        <authorList>
            <person name="Szuroczki S."/>
            <person name="Abbaszade G."/>
            <person name="Szabo A."/>
            <person name="Felfoldi T."/>
            <person name="Schumann P."/>
            <person name="Boka K."/>
            <person name="Keki Z."/>
            <person name="Toumi M."/>
            <person name="Toth E."/>
        </authorList>
    </citation>
    <scope>NUCLEOTIDE SEQUENCE [LARGE SCALE GENOMIC DNA]</scope>
    <source>
        <strain evidence="5 6">MG-N-17</strain>
    </source>
</reference>
<dbReference type="InterPro" id="IPR018060">
    <property type="entry name" value="HTH_AraC"/>
</dbReference>
<dbReference type="SUPFAM" id="SSF46689">
    <property type="entry name" value="Homeodomain-like"/>
    <property type="match status" value="2"/>
</dbReference>
<gene>
    <name evidence="5" type="ORF">FEM03_15990</name>
</gene>
<evidence type="ECO:0000256" key="3">
    <source>
        <dbReference type="ARBA" id="ARBA00023163"/>
    </source>
</evidence>
<sequence>MSTRRVALFIETSREYGRGLLRGIIRYEREHGPWSIYFKPGGLSDPAPEWLASWSGDGIIARVTTSAMARAISRSKVAAIDLWTGIKGLQLPAVGVDNEALAEMAATHFQERGFHHFAYYGTPQGEHYYYDMRCEEYLRALRKRGFDDCAVYEHPSRARPPTWEQSRRHLAKWVLQLPKPVAIMTCHDDAGLMLLEACHDAKLSVPDEVAVLGVNNDEFLCNLSIPPLSSVDMGAENIGYEAAALLDRMMAGERAAKLWSLSPPKKVMTRQSTDIASVSDRHVAKAARLIREHACKGINVEELLEKVSTSRTALYRRFKEQLGRSPKQEFTRVRMEKAKELLEHSKLSIAQIAERTGYAESKYFIEVFAREAGVTPLKYRKQQMPQQTQGASR</sequence>
<evidence type="ECO:0000256" key="2">
    <source>
        <dbReference type="ARBA" id="ARBA00023125"/>
    </source>
</evidence>
<dbReference type="PROSITE" id="PS00041">
    <property type="entry name" value="HTH_ARAC_FAMILY_1"/>
    <property type="match status" value="1"/>
</dbReference>
<dbReference type="InterPro" id="IPR046335">
    <property type="entry name" value="LacI/GalR-like_sensor"/>
</dbReference>
<dbReference type="SMART" id="SM00342">
    <property type="entry name" value="HTH_ARAC"/>
    <property type="match status" value="1"/>
</dbReference>
<protein>
    <submittedName>
        <fullName evidence="5">DNA-binding transcriptional regulator</fullName>
    </submittedName>
</protein>
<dbReference type="InterPro" id="IPR020449">
    <property type="entry name" value="Tscrpt_reg_AraC-type_HTH"/>
</dbReference>
<evidence type="ECO:0000259" key="4">
    <source>
        <dbReference type="PROSITE" id="PS01124"/>
    </source>
</evidence>
<dbReference type="Pfam" id="PF13377">
    <property type="entry name" value="Peripla_BP_3"/>
    <property type="match status" value="1"/>
</dbReference>
<dbReference type="Proteomes" id="UP000306196">
    <property type="component" value="Unassembled WGS sequence"/>
</dbReference>
<organism evidence="5 6">
    <name type="scientific">Phragmitibacter flavus</name>
    <dbReference type="NCBI Taxonomy" id="2576071"/>
    <lineage>
        <taxon>Bacteria</taxon>
        <taxon>Pseudomonadati</taxon>
        <taxon>Verrucomicrobiota</taxon>
        <taxon>Verrucomicrobiia</taxon>
        <taxon>Verrucomicrobiales</taxon>
        <taxon>Verrucomicrobiaceae</taxon>
        <taxon>Phragmitibacter</taxon>
    </lineage>
</organism>
<keyword evidence="6" id="KW-1185">Reference proteome</keyword>
<dbReference type="EMBL" id="VAUV01000011">
    <property type="protein sequence ID" value="TLD69823.1"/>
    <property type="molecule type" value="Genomic_DNA"/>
</dbReference>
<dbReference type="PRINTS" id="PR00032">
    <property type="entry name" value="HTHARAC"/>
</dbReference>
<feature type="domain" description="HTH araC/xylS-type" evidence="4">
    <location>
        <begin position="284"/>
        <end position="382"/>
    </location>
</feature>
<dbReference type="Gene3D" id="1.10.10.60">
    <property type="entry name" value="Homeodomain-like"/>
    <property type="match status" value="2"/>
</dbReference>
<dbReference type="AlphaFoldDB" id="A0A5R8KBX3"/>
<proteinExistence type="predicted"/>
<dbReference type="CDD" id="cd01543">
    <property type="entry name" value="PBP1_XylR"/>
    <property type="match status" value="1"/>
</dbReference>
<evidence type="ECO:0000313" key="6">
    <source>
        <dbReference type="Proteomes" id="UP000306196"/>
    </source>
</evidence>
<evidence type="ECO:0000256" key="1">
    <source>
        <dbReference type="ARBA" id="ARBA00023015"/>
    </source>
</evidence>
<keyword evidence="1" id="KW-0805">Transcription regulation</keyword>
<keyword evidence="3" id="KW-0804">Transcription</keyword>
<dbReference type="GO" id="GO:0003700">
    <property type="term" value="F:DNA-binding transcription factor activity"/>
    <property type="evidence" value="ECO:0007669"/>
    <property type="project" value="InterPro"/>
</dbReference>
<dbReference type="OrthoDB" id="9792510at2"/>
<dbReference type="RefSeq" id="WP_138087281.1">
    <property type="nucleotide sequence ID" value="NZ_VAUV01000011.1"/>
</dbReference>
<dbReference type="InterPro" id="IPR009057">
    <property type="entry name" value="Homeodomain-like_sf"/>
</dbReference>
<dbReference type="PANTHER" id="PTHR30146">
    <property type="entry name" value="LACI-RELATED TRANSCRIPTIONAL REPRESSOR"/>
    <property type="match status" value="1"/>
</dbReference>